<dbReference type="RefSeq" id="WP_163724179.1">
    <property type="nucleotide sequence ID" value="NZ_AP022574.1"/>
</dbReference>
<dbReference type="PANTHER" id="PTHR35526:SF3">
    <property type="entry name" value="ANTI-SIGMA-F FACTOR RSBW"/>
    <property type="match status" value="1"/>
</dbReference>
<proteinExistence type="predicted"/>
<gene>
    <name evidence="4" type="ORF">MPSYJ_41590</name>
</gene>
<evidence type="ECO:0000259" key="2">
    <source>
        <dbReference type="Pfam" id="PF13581"/>
    </source>
</evidence>
<dbReference type="InterPro" id="IPR050267">
    <property type="entry name" value="Anti-sigma-factor_SerPK"/>
</dbReference>
<dbReference type="InterPro" id="IPR003594">
    <property type="entry name" value="HATPase_dom"/>
</dbReference>
<dbReference type="PANTHER" id="PTHR35526">
    <property type="entry name" value="ANTI-SIGMA-F FACTOR RSBW-RELATED"/>
    <property type="match status" value="1"/>
</dbReference>
<dbReference type="NCBIfam" id="NF041045">
    <property type="entry name" value="RsbA_anti_sig"/>
    <property type="match status" value="1"/>
</dbReference>
<evidence type="ECO:0000259" key="3">
    <source>
        <dbReference type="Pfam" id="PF14417"/>
    </source>
</evidence>
<reference evidence="4 5" key="1">
    <citation type="journal article" date="2019" name="Emerg. Microbes Infect.">
        <title>Comprehensive subspecies identification of 175 nontuberculous mycobacteria species based on 7547 genomic profiles.</title>
        <authorList>
            <person name="Matsumoto Y."/>
            <person name="Kinjo T."/>
            <person name="Motooka D."/>
            <person name="Nabeya D."/>
            <person name="Jung N."/>
            <person name="Uechi K."/>
            <person name="Horii T."/>
            <person name="Iida T."/>
            <person name="Fujita J."/>
            <person name="Nakamura S."/>
        </authorList>
    </citation>
    <scope>NUCLEOTIDE SEQUENCE [LARGE SCALE GENOMIC DNA]</scope>
    <source>
        <strain evidence="4 5">JCM 13323</strain>
    </source>
</reference>
<dbReference type="AlphaFoldDB" id="A0A7I7MES8"/>
<dbReference type="InterPro" id="IPR025847">
    <property type="entry name" value="MEDS_domain"/>
</dbReference>
<protein>
    <submittedName>
        <fullName evidence="4">Anti-sigma regulatory factor</fullName>
    </submittedName>
</protein>
<evidence type="ECO:0000313" key="5">
    <source>
        <dbReference type="Proteomes" id="UP000466514"/>
    </source>
</evidence>
<feature type="domain" description="Histidine kinase/HSP90-like ATPase" evidence="2">
    <location>
        <begin position="198"/>
        <end position="305"/>
    </location>
</feature>
<dbReference type="EMBL" id="AP022574">
    <property type="protein sequence ID" value="BBX70698.1"/>
    <property type="molecule type" value="Genomic_DNA"/>
</dbReference>
<dbReference type="Gene3D" id="3.30.565.10">
    <property type="entry name" value="Histidine kinase-like ATPase, C-terminal domain"/>
    <property type="match status" value="1"/>
</dbReference>
<dbReference type="Proteomes" id="UP000466514">
    <property type="component" value="Chromosome"/>
</dbReference>
<sequence length="319" mass="34367">MSVLSDPDVDRFRHPAFFYDSPAAYVDCLVPSIIDALDRGHCVLVAVPGPNLTALRAALGPSEGAVTLIDMTEAGRNPGSILAGVLSRFVEANVPQPVLMIGEPVWDGRSALEYPACVQYEALINIAFTGRDVTVVCPYDACALTAERLDDARTTHPVLWRYGEPEADSSHFAPDDAWRRYNEPLHAAADAVGCTVRTVAELHRARTFAARYGQWFGCGDEQLIDLRLIVTELATEALVHNAGPCRLAFWSTDGYLACEARDQARPRDPLDGPSGATAAHGGLMVVNAIADLVRCHAGVDGTTIHAYLRVEQRSIGSTG</sequence>
<dbReference type="KEGG" id="mpsc:MPSYJ_41590"/>
<dbReference type="Pfam" id="PF14417">
    <property type="entry name" value="MEDS"/>
    <property type="match status" value="1"/>
</dbReference>
<dbReference type="Pfam" id="PF13581">
    <property type="entry name" value="HATPase_c_2"/>
    <property type="match status" value="1"/>
</dbReference>
<dbReference type="GO" id="GO:0004674">
    <property type="term" value="F:protein serine/threonine kinase activity"/>
    <property type="evidence" value="ECO:0007669"/>
    <property type="project" value="UniProtKB-KW"/>
</dbReference>
<evidence type="ECO:0000256" key="1">
    <source>
        <dbReference type="ARBA" id="ARBA00022527"/>
    </source>
</evidence>
<name>A0A7I7MES8_9MYCO</name>
<feature type="domain" description="MEDS" evidence="3">
    <location>
        <begin position="13"/>
        <end position="157"/>
    </location>
</feature>
<keyword evidence="1" id="KW-0418">Kinase</keyword>
<keyword evidence="1" id="KW-0808">Transferase</keyword>
<dbReference type="InterPro" id="IPR047718">
    <property type="entry name" value="RsbA-like_anti_sig"/>
</dbReference>
<accession>A0A7I7MES8</accession>
<dbReference type="InterPro" id="IPR036890">
    <property type="entry name" value="HATPase_C_sf"/>
</dbReference>
<organism evidence="4 5">
    <name type="scientific">Mycolicibacterium psychrotolerans</name>
    <dbReference type="NCBI Taxonomy" id="216929"/>
    <lineage>
        <taxon>Bacteria</taxon>
        <taxon>Bacillati</taxon>
        <taxon>Actinomycetota</taxon>
        <taxon>Actinomycetes</taxon>
        <taxon>Mycobacteriales</taxon>
        <taxon>Mycobacteriaceae</taxon>
        <taxon>Mycolicibacterium</taxon>
    </lineage>
</organism>
<dbReference type="CDD" id="cd16936">
    <property type="entry name" value="HATPase_RsbW-like"/>
    <property type="match status" value="1"/>
</dbReference>
<keyword evidence="5" id="KW-1185">Reference proteome</keyword>
<keyword evidence="1" id="KW-0723">Serine/threonine-protein kinase</keyword>
<evidence type="ECO:0000313" key="4">
    <source>
        <dbReference type="EMBL" id="BBX70698.1"/>
    </source>
</evidence>